<dbReference type="InterPro" id="IPR013762">
    <property type="entry name" value="Integrase-like_cat_sf"/>
</dbReference>
<evidence type="ECO:0000256" key="1">
    <source>
        <dbReference type="ARBA" id="ARBA00023172"/>
    </source>
</evidence>
<comment type="caution">
    <text evidence="2">The sequence shown here is derived from an EMBL/GenBank/DDBJ whole genome shotgun (WGS) entry which is preliminary data.</text>
</comment>
<proteinExistence type="predicted"/>
<dbReference type="Gene3D" id="1.10.443.10">
    <property type="entry name" value="Intergrase catalytic core"/>
    <property type="match status" value="1"/>
</dbReference>
<reference evidence="2" key="1">
    <citation type="submission" date="2018-07" db="EMBL/GenBank/DDBJ databases">
        <authorList>
            <consortium name="PulseNet: The National Subtyping Network for Foodborne Disease Surveillance"/>
            <person name="Tarr C.L."/>
            <person name="Trees E."/>
            <person name="Katz L.S."/>
            <person name="Carleton-Romer H.A."/>
            <person name="Stroika S."/>
            <person name="Kucerova Z."/>
            <person name="Roache K.F."/>
            <person name="Sabol A.L."/>
            <person name="Besser J."/>
            <person name="Gerner-Smidt P."/>
        </authorList>
    </citation>
    <scope>NUCLEOTIDE SEQUENCE</scope>
    <source>
        <strain evidence="2">PNUSAS029138</strain>
    </source>
</reference>
<dbReference type="GO" id="GO:0006310">
    <property type="term" value="P:DNA recombination"/>
    <property type="evidence" value="ECO:0007669"/>
    <property type="project" value="UniProtKB-KW"/>
</dbReference>
<accession>A0A5V3YH23</accession>
<evidence type="ECO:0000313" key="2">
    <source>
        <dbReference type="EMBL" id="EBU3912921.1"/>
    </source>
</evidence>
<gene>
    <name evidence="2" type="ORF">CWK15_16055</name>
</gene>
<dbReference type="GO" id="GO:0003677">
    <property type="term" value="F:DNA binding"/>
    <property type="evidence" value="ECO:0007669"/>
    <property type="project" value="InterPro"/>
</dbReference>
<keyword evidence="1" id="KW-0233">DNA recombination</keyword>
<organism evidence="2">
    <name type="scientific">Salmonella enterica</name>
    <name type="common">Salmonella choleraesuis</name>
    <dbReference type="NCBI Taxonomy" id="28901"/>
    <lineage>
        <taxon>Bacteria</taxon>
        <taxon>Pseudomonadati</taxon>
        <taxon>Pseudomonadota</taxon>
        <taxon>Gammaproteobacteria</taxon>
        <taxon>Enterobacterales</taxon>
        <taxon>Enterobacteriaceae</taxon>
        <taxon>Salmonella</taxon>
    </lineage>
</organism>
<name>A0A5V3YH23_SALER</name>
<dbReference type="InterPro" id="IPR011010">
    <property type="entry name" value="DNA_brk_join_enz"/>
</dbReference>
<evidence type="ECO:0008006" key="3">
    <source>
        <dbReference type="Google" id="ProtNLM"/>
    </source>
</evidence>
<dbReference type="GO" id="GO:0015074">
    <property type="term" value="P:DNA integration"/>
    <property type="evidence" value="ECO:0007669"/>
    <property type="project" value="InterPro"/>
</dbReference>
<dbReference type="AlphaFoldDB" id="A0A5V3YH23"/>
<protein>
    <recommendedName>
        <fullName evidence="3">Integrase</fullName>
    </recommendedName>
</protein>
<sequence length="134" mass="15516">MRENALTLHEFLAVRKNLEDISTTWADLWTLICLTRTMVTRLIRLKYQDIHDDVIVLRKHGKFAEKRLSLSPAIRKTVARRRSRYPHDIYLFQSHSNRVKAVARPVTLIAFNRALKKAAIGVTDNTISSKSAYL</sequence>
<dbReference type="SUPFAM" id="SSF56349">
    <property type="entry name" value="DNA breaking-rejoining enzymes"/>
    <property type="match status" value="1"/>
</dbReference>
<dbReference type="EMBL" id="AAHBYH010000014">
    <property type="protein sequence ID" value="EBU3912921.1"/>
    <property type="molecule type" value="Genomic_DNA"/>
</dbReference>